<keyword evidence="2" id="KW-1133">Transmembrane helix</keyword>
<feature type="transmembrane region" description="Helical" evidence="2">
    <location>
        <begin position="188"/>
        <end position="210"/>
    </location>
</feature>
<feature type="transmembrane region" description="Helical" evidence="2">
    <location>
        <begin position="231"/>
        <end position="249"/>
    </location>
</feature>
<reference evidence="5" key="1">
    <citation type="journal article" date="2019" name="Int. J. Syst. Evol. Microbiol.">
        <title>The Global Catalogue of Microorganisms (GCM) 10K type strain sequencing project: providing services to taxonomists for standard genome sequencing and annotation.</title>
        <authorList>
            <consortium name="The Broad Institute Genomics Platform"/>
            <consortium name="The Broad Institute Genome Sequencing Center for Infectious Disease"/>
            <person name="Wu L."/>
            <person name="Ma J."/>
        </authorList>
    </citation>
    <scope>NUCLEOTIDE SEQUENCE [LARGE SCALE GENOMIC DNA]</scope>
    <source>
        <strain evidence="5">JCM 15589</strain>
    </source>
</reference>
<feature type="compositionally biased region" description="Basic and acidic residues" evidence="1">
    <location>
        <begin position="579"/>
        <end position="588"/>
    </location>
</feature>
<keyword evidence="5" id="KW-1185">Reference proteome</keyword>
<evidence type="ECO:0000256" key="1">
    <source>
        <dbReference type="SAM" id="MobiDB-lite"/>
    </source>
</evidence>
<proteinExistence type="predicted"/>
<evidence type="ECO:0000259" key="3">
    <source>
        <dbReference type="SMART" id="SM00460"/>
    </source>
</evidence>
<dbReference type="InterPro" id="IPR021878">
    <property type="entry name" value="TgpA_N"/>
</dbReference>
<accession>A0ABP4VU94</accession>
<dbReference type="SMART" id="SM00460">
    <property type="entry name" value="TGc"/>
    <property type="match status" value="1"/>
</dbReference>
<dbReference type="PANTHER" id="PTHR42736:SF1">
    <property type="entry name" value="PROTEIN-GLUTAMINE GAMMA-GLUTAMYLTRANSFERASE"/>
    <property type="match status" value="1"/>
</dbReference>
<feature type="transmembrane region" description="Helical" evidence="2">
    <location>
        <begin position="73"/>
        <end position="94"/>
    </location>
</feature>
<protein>
    <submittedName>
        <fullName evidence="4">DUF3488 and transglutaminase-like domain-containing protein</fullName>
    </submittedName>
</protein>
<feature type="transmembrane region" description="Helical" evidence="2">
    <location>
        <begin position="138"/>
        <end position="159"/>
    </location>
</feature>
<dbReference type="RefSeq" id="WP_344249357.1">
    <property type="nucleotide sequence ID" value="NZ_BAAAPM010000006.1"/>
</dbReference>
<gene>
    <name evidence="4" type="ORF">GCM10009809_30390</name>
</gene>
<dbReference type="EMBL" id="BAAAPM010000006">
    <property type="protein sequence ID" value="GAA1732874.1"/>
    <property type="molecule type" value="Genomic_DNA"/>
</dbReference>
<feature type="transmembrane region" description="Helical" evidence="2">
    <location>
        <begin position="166"/>
        <end position="182"/>
    </location>
</feature>
<feature type="compositionally biased region" description="Low complexity" evidence="1">
    <location>
        <begin position="567"/>
        <end position="578"/>
    </location>
</feature>
<dbReference type="Pfam" id="PF01841">
    <property type="entry name" value="Transglut_core"/>
    <property type="match status" value="1"/>
</dbReference>
<feature type="region of interest" description="Disordered" evidence="1">
    <location>
        <begin position="552"/>
        <end position="609"/>
    </location>
</feature>
<keyword evidence="2" id="KW-0472">Membrane</keyword>
<evidence type="ECO:0000256" key="2">
    <source>
        <dbReference type="SAM" id="Phobius"/>
    </source>
</evidence>
<feature type="region of interest" description="Disordered" evidence="1">
    <location>
        <begin position="320"/>
        <end position="341"/>
    </location>
</feature>
<keyword evidence="2" id="KW-0812">Transmembrane</keyword>
<dbReference type="PANTHER" id="PTHR42736">
    <property type="entry name" value="PROTEIN-GLUTAMINE GAMMA-GLUTAMYLTRANSFERASE"/>
    <property type="match status" value="1"/>
</dbReference>
<comment type="caution">
    <text evidence="4">The sequence shown here is derived from an EMBL/GenBank/DDBJ whole genome shotgun (WGS) entry which is preliminary data.</text>
</comment>
<dbReference type="InterPro" id="IPR052901">
    <property type="entry name" value="Bact_TGase-like"/>
</dbReference>
<dbReference type="Pfam" id="PF11992">
    <property type="entry name" value="TgpA_N"/>
    <property type="match status" value="1"/>
</dbReference>
<feature type="transmembrane region" description="Helical" evidence="2">
    <location>
        <begin position="12"/>
        <end position="36"/>
    </location>
</feature>
<dbReference type="InterPro" id="IPR038765">
    <property type="entry name" value="Papain-like_cys_pep_sf"/>
</dbReference>
<organism evidence="4 5">
    <name type="scientific">Isoptericola hypogeus</name>
    <dbReference type="NCBI Taxonomy" id="300179"/>
    <lineage>
        <taxon>Bacteria</taxon>
        <taxon>Bacillati</taxon>
        <taxon>Actinomycetota</taxon>
        <taxon>Actinomycetes</taxon>
        <taxon>Micrococcales</taxon>
        <taxon>Promicromonosporaceae</taxon>
        <taxon>Isoptericola</taxon>
    </lineage>
</organism>
<feature type="transmembrane region" description="Helical" evidence="2">
    <location>
        <begin position="616"/>
        <end position="638"/>
    </location>
</feature>
<dbReference type="SUPFAM" id="SSF54001">
    <property type="entry name" value="Cysteine proteinases"/>
    <property type="match status" value="1"/>
</dbReference>
<dbReference type="Proteomes" id="UP001501138">
    <property type="component" value="Unassembled WGS sequence"/>
</dbReference>
<feature type="transmembrane region" description="Helical" evidence="2">
    <location>
        <begin position="42"/>
        <end position="61"/>
    </location>
</feature>
<evidence type="ECO:0000313" key="4">
    <source>
        <dbReference type="EMBL" id="GAA1732874.1"/>
    </source>
</evidence>
<dbReference type="Gene3D" id="3.10.620.30">
    <property type="match status" value="1"/>
</dbReference>
<feature type="domain" description="Transglutaminase-like" evidence="3">
    <location>
        <begin position="484"/>
        <end position="554"/>
    </location>
</feature>
<dbReference type="InterPro" id="IPR002931">
    <property type="entry name" value="Transglutaminase-like"/>
</dbReference>
<name>A0ABP4VU94_9MICO</name>
<evidence type="ECO:0000313" key="5">
    <source>
        <dbReference type="Proteomes" id="UP001501138"/>
    </source>
</evidence>
<sequence length="742" mass="78005">MIPAHAGPVVRTVTTGVLVAVAVAASMLALTSVVVADAWVRAGLLGVALVSATTITVRVVVERRARARRTTSARDHGSVLPTLAGAVVAAWYVLARYGGPTSDLSFVVTPQHVERAFARLGEAGEIARSEVAPVAGTLPIALLAVGGTLLVLLLADVLAGGLRRPAAVGVPLLALWGPPLVLTGEIPWGVFVVTVTALLLLLTLDGPVGARARRRAERPPAPVRRAERSRALVTTVAAFGVAVAAGLLGSASGALPGAAGGWYRAFTTTGDTIRLAEDLDILSSLTDRSDAVVLRYTGPEDGAGPLRSYTATAFDGRRWQRGEDRDGQPFEADDVLWPEDPPATGEPLELTLTVGELRDDKLPLTIDPRTVDAAASWGYDPSRDEVVGGLTDTGDTYAMSVGTRDLSPEALREAPPAQVDPVLTEVPDTAHAEDIAQTAGEVVGDAATPYDQAVALQRWLRDPGRFTYSTTLPRGGTGDPVWDFLQHRTGYCIQYATTMVVMARSLGIPTRMAVGYLPGDRSEDGEWQITGQDSHAWPEVYFAGTGWVRFEPTPAQQTGSAPEYTVPRGDGAAAPAPTADERPERRPESAAPGATTAPSQSVPAGQSVPRDEGVPAWVWLVTGTLVAGLGGAVVLLVVRRRRDVPDLDPERAWQEVIGALHAGGVQLAPPTTLRRAPEAIAAQVADRTGSPIDDDLLAGLGVLAEATEQARYARDPELPTVDELTALTSTVTRELSEKLGRS</sequence>